<protein>
    <submittedName>
        <fullName evidence="2">Uncharacterized protein</fullName>
    </submittedName>
</protein>
<evidence type="ECO:0000313" key="2">
    <source>
        <dbReference type="EMBL" id="CAF9905333.1"/>
    </source>
</evidence>
<accession>A0A8H3I5C5</accession>
<organism evidence="2 3">
    <name type="scientific">Heterodermia speciosa</name>
    <dbReference type="NCBI Taxonomy" id="116794"/>
    <lineage>
        <taxon>Eukaryota</taxon>
        <taxon>Fungi</taxon>
        <taxon>Dikarya</taxon>
        <taxon>Ascomycota</taxon>
        <taxon>Pezizomycotina</taxon>
        <taxon>Lecanoromycetes</taxon>
        <taxon>OSLEUM clade</taxon>
        <taxon>Lecanoromycetidae</taxon>
        <taxon>Caliciales</taxon>
        <taxon>Physciaceae</taxon>
        <taxon>Heterodermia</taxon>
    </lineage>
</organism>
<evidence type="ECO:0000256" key="1">
    <source>
        <dbReference type="SAM" id="MobiDB-lite"/>
    </source>
</evidence>
<comment type="caution">
    <text evidence="2">The sequence shown here is derived from an EMBL/GenBank/DDBJ whole genome shotgun (WGS) entry which is preliminary data.</text>
</comment>
<name>A0A8H3I5C5_9LECA</name>
<proteinExistence type="predicted"/>
<gene>
    <name evidence="2" type="ORF">HETSPECPRED_004955</name>
</gene>
<feature type="region of interest" description="Disordered" evidence="1">
    <location>
        <begin position="1"/>
        <end position="21"/>
    </location>
</feature>
<reference evidence="2" key="1">
    <citation type="submission" date="2021-03" db="EMBL/GenBank/DDBJ databases">
        <authorList>
            <person name="Tagirdzhanova G."/>
        </authorList>
    </citation>
    <scope>NUCLEOTIDE SEQUENCE</scope>
</reference>
<keyword evidence="3" id="KW-1185">Reference proteome</keyword>
<dbReference type="AlphaFoldDB" id="A0A8H3I5C5"/>
<dbReference type="Proteomes" id="UP000664521">
    <property type="component" value="Unassembled WGS sequence"/>
</dbReference>
<dbReference type="EMBL" id="CAJPDS010000003">
    <property type="protein sequence ID" value="CAF9905333.1"/>
    <property type="molecule type" value="Genomic_DNA"/>
</dbReference>
<sequence length="120" mass="13580">MAPSKSQREKNRKEHRPVDKEVRAEFQAVAYQHGTPEQDAAYRAKMLRHKDRHHEKAHKIASGEDTESLATLSRSVTKILAHKYLELFTYDGNHQLNSKNGKAPEGSGLEAAALFLHLHS</sequence>
<evidence type="ECO:0000313" key="3">
    <source>
        <dbReference type="Proteomes" id="UP000664521"/>
    </source>
</evidence>